<evidence type="ECO:0000256" key="2">
    <source>
        <dbReference type="ARBA" id="ARBA00009237"/>
    </source>
</evidence>
<feature type="transmembrane region" description="Helical" evidence="18">
    <location>
        <begin position="332"/>
        <end position="348"/>
    </location>
</feature>
<dbReference type="SUPFAM" id="SSF63712">
    <property type="entry name" value="Nicotinic receptor ligand binding domain-like"/>
    <property type="match status" value="1"/>
</dbReference>
<dbReference type="Pfam" id="PF02932">
    <property type="entry name" value="Neur_chan_memb"/>
    <property type="match status" value="2"/>
</dbReference>
<dbReference type="FunFam" id="1.20.58.390:FF:000038">
    <property type="entry name" value="Acetylcholine receptor subunit beta-like 1"/>
    <property type="match status" value="1"/>
</dbReference>
<dbReference type="FunFam" id="1.20.58.390:FF:000035">
    <property type="entry name" value="Acetylcholine receptor subunit beta-like 1"/>
    <property type="match status" value="1"/>
</dbReference>
<evidence type="ECO:0000259" key="21">
    <source>
        <dbReference type="Pfam" id="PF02932"/>
    </source>
</evidence>
<comment type="subcellular location">
    <subcellularLocation>
        <location evidence="17">Postsynaptic cell membrane</location>
        <topology evidence="17">Multi-pass membrane protein</topology>
    </subcellularLocation>
</comment>
<dbReference type="PRINTS" id="PR00254">
    <property type="entry name" value="NICOTINICR"/>
</dbReference>
<proteinExistence type="evidence at transcript level"/>
<dbReference type="GO" id="GO:0045211">
    <property type="term" value="C:postsynaptic membrane"/>
    <property type="evidence" value="ECO:0007669"/>
    <property type="project" value="UniProtKB-SubCell"/>
</dbReference>
<dbReference type="CDD" id="cd19064">
    <property type="entry name" value="LGIC_TM_nAChR"/>
    <property type="match status" value="1"/>
</dbReference>
<dbReference type="Pfam" id="PF02931">
    <property type="entry name" value="Neur_chan_LBD"/>
    <property type="match status" value="1"/>
</dbReference>
<dbReference type="NCBIfam" id="TIGR00860">
    <property type="entry name" value="LIC"/>
    <property type="match status" value="1"/>
</dbReference>
<dbReference type="Gene3D" id="1.20.58.390">
    <property type="entry name" value="Neurotransmitter-gated ion-channel transmembrane domain"/>
    <property type="match status" value="2"/>
</dbReference>
<feature type="transmembrane region" description="Helical" evidence="18">
    <location>
        <begin position="299"/>
        <end position="320"/>
    </location>
</feature>
<feature type="transmembrane region" description="Helical" evidence="18">
    <location>
        <begin position="265"/>
        <end position="287"/>
    </location>
</feature>
<evidence type="ECO:0000256" key="4">
    <source>
        <dbReference type="ARBA" id="ARBA00022475"/>
    </source>
</evidence>
<dbReference type="Gene3D" id="2.70.170.10">
    <property type="entry name" value="Neurotransmitter-gated ion-channel ligand-binding domain"/>
    <property type="match status" value="1"/>
</dbReference>
<dbReference type="SUPFAM" id="SSF90112">
    <property type="entry name" value="Neurotransmitter-gated ion-channel transmembrane pore"/>
    <property type="match status" value="1"/>
</dbReference>
<feature type="domain" description="Neurotransmitter-gated ion-channel ligand-binding" evidence="20">
    <location>
        <begin position="25"/>
        <end position="233"/>
    </location>
</feature>
<evidence type="ECO:0000256" key="11">
    <source>
        <dbReference type="ARBA" id="ARBA00023157"/>
    </source>
</evidence>
<evidence type="ECO:0000256" key="13">
    <source>
        <dbReference type="ARBA" id="ARBA00023180"/>
    </source>
</evidence>
<keyword evidence="13" id="KW-0325">Glycoprotein</keyword>
<reference evidence="22" key="1">
    <citation type="submission" date="2024-01" db="EMBL/GenBank/DDBJ databases">
        <title>Genome insights into chemosensory and detoxification machineries of broad mite, Polyphagotarsonemus latus (Tarsonemidae: Acari).</title>
        <authorList>
            <person name="Muthugoundar M."/>
            <person name="P J A."/>
            <person name="Augustine N."/>
        </authorList>
    </citation>
    <scope>NUCLEOTIDE SEQUENCE</scope>
</reference>
<dbReference type="GO" id="GO:0004888">
    <property type="term" value="F:transmembrane signaling receptor activity"/>
    <property type="evidence" value="ECO:0007669"/>
    <property type="project" value="InterPro"/>
</dbReference>
<evidence type="ECO:0000256" key="9">
    <source>
        <dbReference type="ARBA" id="ARBA00023065"/>
    </source>
</evidence>
<feature type="region of interest" description="Disordered" evidence="19">
    <location>
        <begin position="376"/>
        <end position="419"/>
    </location>
</feature>
<keyword evidence="12 22" id="KW-0675">Receptor</keyword>
<keyword evidence="11" id="KW-1015">Disulfide bond</keyword>
<dbReference type="PANTHER" id="PTHR18945">
    <property type="entry name" value="NEUROTRANSMITTER GATED ION CHANNEL"/>
    <property type="match status" value="1"/>
</dbReference>
<keyword evidence="3 18" id="KW-0813">Transport</keyword>
<evidence type="ECO:0000256" key="14">
    <source>
        <dbReference type="ARBA" id="ARBA00023257"/>
    </source>
</evidence>
<evidence type="ECO:0000256" key="7">
    <source>
        <dbReference type="ARBA" id="ARBA00022989"/>
    </source>
</evidence>
<keyword evidence="8" id="KW-0770">Synapse</keyword>
<feature type="domain" description="Neurotransmitter-gated ion-channel transmembrane" evidence="21">
    <location>
        <begin position="614"/>
        <end position="720"/>
    </location>
</feature>
<feature type="compositionally biased region" description="Low complexity" evidence="19">
    <location>
        <begin position="408"/>
        <end position="419"/>
    </location>
</feature>
<evidence type="ECO:0000259" key="20">
    <source>
        <dbReference type="Pfam" id="PF02931"/>
    </source>
</evidence>
<evidence type="ECO:0000313" key="22">
    <source>
        <dbReference type="EMBL" id="WTM06412.1"/>
    </source>
</evidence>
<keyword evidence="4" id="KW-1003">Cell membrane</keyword>
<evidence type="ECO:0000256" key="1">
    <source>
        <dbReference type="ARBA" id="ARBA00003328"/>
    </source>
</evidence>
<evidence type="ECO:0000256" key="19">
    <source>
        <dbReference type="SAM" id="MobiDB-lite"/>
    </source>
</evidence>
<dbReference type="PROSITE" id="PS00236">
    <property type="entry name" value="NEUROTR_ION_CHANNEL"/>
    <property type="match status" value="1"/>
</dbReference>
<feature type="compositionally biased region" description="Polar residues" evidence="19">
    <location>
        <begin position="376"/>
        <end position="388"/>
    </location>
</feature>
<protein>
    <submittedName>
        <fullName evidence="22">Nicotinic acetylcholine receptor</fullName>
    </submittedName>
</protein>
<comment type="function">
    <text evidence="1">After binding acetylcholine, the AChR responds by an extensive change in conformation that affects all subunits and leads to opening of an ion-conducting channel across the plasma membrane.</text>
</comment>
<evidence type="ECO:0000256" key="6">
    <source>
        <dbReference type="ARBA" id="ARBA00022729"/>
    </source>
</evidence>
<evidence type="ECO:0000256" key="5">
    <source>
        <dbReference type="ARBA" id="ARBA00022692"/>
    </source>
</evidence>
<sequence length="744" mass="85901">MFFKLLYYNANCDCKVFSFQSSEDEERLVRDLFRDYNKLIRPVEMINMTVEVLFSMSLIQLINVNEKNQVMTTNVWLNLKWKDYQLKWDKADYGGISVLRLPADKVWKPDIVLFNNADGNYEVRFKCNVLIYNDGSIHWVPPAIYQSSCTIDVTYFPFDQQKCLMKFSSWTFNGDQVSLNFKDGGYVDLSDYWKSGSWDIVEAPASLNRYNNTKLGHPSETDITFHITIRRKTLFYTVNLILPTLLISFLCILVFYLPAEAGEKVTLGISILLSLVVFLLLVSKILPPTSLVLPLIAKYLLFTFIMNCISILVTVIIINYNFRGPRTHKMPAWTRIVFLHYLPILLFLRRPKQTRLKWMMDIPALSRNQNQSNIIEQNGMKNTKNNFESVNKKSTSNKSLNKNKKSFSKNNSLNKENSPSIELNVVNQLEENEDDNLEKINQVDCNLKAQLHSNVNNFSSLQQLNVSNLPNNVIHFPMHNHFNTLNTHSLFHSPISDSQNSNLNLMNSYHHHSLHHPPCYLTHRPQVQNLNLDSNQQIIPNFHSYSNDSQLIQSFVNPIDSTKTIFNPIKHHLNDPHIDSENLSEMPSSSQNCFANENNDLNINSLNFGIKTTENNETNYKKTIHSSCTNDADCYEKKKLNSQNKIENQNSCDSNNSSDSFYLSPAAFKATEAIEFIAEHLRNEDQYIQIREDWKFVAMVIDRLQLYIFFIVTVFGTISILLDAPHIFEVVNQDEVIKAHSGSS</sequence>
<evidence type="ECO:0000256" key="12">
    <source>
        <dbReference type="ARBA" id="ARBA00023170"/>
    </source>
</evidence>
<feature type="domain" description="Neurotransmitter-gated ion-channel transmembrane" evidence="21">
    <location>
        <begin position="240"/>
        <end position="438"/>
    </location>
</feature>
<gene>
    <name evidence="22" type="primary">nAChR</name>
</gene>
<dbReference type="InterPro" id="IPR036734">
    <property type="entry name" value="Neur_chan_lig-bd_sf"/>
</dbReference>
<evidence type="ECO:0000256" key="3">
    <source>
        <dbReference type="ARBA" id="ARBA00022448"/>
    </source>
</evidence>
<evidence type="ECO:0000256" key="18">
    <source>
        <dbReference type="RuleBase" id="RU000687"/>
    </source>
</evidence>
<evidence type="ECO:0000256" key="15">
    <source>
        <dbReference type="ARBA" id="ARBA00023286"/>
    </source>
</evidence>
<dbReference type="InterPro" id="IPR002394">
    <property type="entry name" value="Nicotinic_acetylcholine_rcpt"/>
</dbReference>
<keyword evidence="5 18" id="KW-0812">Transmembrane</keyword>
<dbReference type="InterPro" id="IPR038050">
    <property type="entry name" value="Neuro_actylchol_rec"/>
</dbReference>
<evidence type="ECO:0000256" key="10">
    <source>
        <dbReference type="ARBA" id="ARBA00023136"/>
    </source>
</evidence>
<keyword evidence="15" id="KW-1071">Ligand-gated ion channel</keyword>
<keyword evidence="14" id="KW-0628">Postsynaptic cell membrane</keyword>
<dbReference type="FunFam" id="2.70.170.10:FF:000023">
    <property type="entry name" value="Acetylcholine receptor subunit beta-like 1"/>
    <property type="match status" value="1"/>
</dbReference>
<accession>A0AAN0LHC3</accession>
<dbReference type="InterPro" id="IPR006202">
    <property type="entry name" value="Neur_chan_lig-bd"/>
</dbReference>
<keyword evidence="7 18" id="KW-1133">Transmembrane helix</keyword>
<dbReference type="InterPro" id="IPR006029">
    <property type="entry name" value="Neurotrans-gated_channel_TM"/>
</dbReference>
<organism evidence="22">
    <name type="scientific">Polyphagotarsonemus latus</name>
    <dbReference type="NCBI Taxonomy" id="1204166"/>
    <lineage>
        <taxon>Eukaryota</taxon>
        <taxon>Metazoa</taxon>
        <taxon>Ecdysozoa</taxon>
        <taxon>Arthropoda</taxon>
        <taxon>Chelicerata</taxon>
        <taxon>Arachnida</taxon>
        <taxon>Acari</taxon>
        <taxon>Acariformes</taxon>
        <taxon>Trombidiformes</taxon>
        <taxon>Prostigmata</taxon>
        <taxon>Eleutherengona</taxon>
        <taxon>Heterostigmata</taxon>
        <taxon>Tarsonemoidea</taxon>
        <taxon>Tarsonemidae</taxon>
        <taxon>Polyphagotarsonemus</taxon>
    </lineage>
</organism>
<keyword evidence="10 18" id="KW-0472">Membrane</keyword>
<keyword evidence="6" id="KW-0732">Signal</keyword>
<dbReference type="PRINTS" id="PR00252">
    <property type="entry name" value="NRIONCHANNEL"/>
</dbReference>
<keyword evidence="16 18" id="KW-0407">Ion channel</keyword>
<comment type="similarity">
    <text evidence="2">Belongs to the ligand-gated ion channel (TC 1.A.9) family. Acetylcholine receptor (TC 1.A.9.1) subfamily.</text>
</comment>
<evidence type="ECO:0000256" key="17">
    <source>
        <dbReference type="ARBA" id="ARBA00034104"/>
    </source>
</evidence>
<name>A0AAN0LHC3_9ACAR</name>
<feature type="transmembrane region" description="Helical" evidence="18">
    <location>
        <begin position="234"/>
        <end position="259"/>
    </location>
</feature>
<keyword evidence="9 18" id="KW-0406">Ion transport</keyword>
<dbReference type="AlphaFoldDB" id="A0AAN0LHC3"/>
<evidence type="ECO:0000256" key="8">
    <source>
        <dbReference type="ARBA" id="ARBA00023018"/>
    </source>
</evidence>
<dbReference type="CDD" id="cd19032">
    <property type="entry name" value="LGIC_ECD_nAChR_proto_beta-like"/>
    <property type="match status" value="1"/>
</dbReference>
<dbReference type="InterPro" id="IPR018000">
    <property type="entry name" value="Neurotransmitter_ion_chnl_CS"/>
</dbReference>
<dbReference type="InterPro" id="IPR006201">
    <property type="entry name" value="Neur_channel"/>
</dbReference>
<feature type="transmembrane region" description="Helical" evidence="18">
    <location>
        <begin position="704"/>
        <end position="722"/>
    </location>
</feature>
<dbReference type="InterPro" id="IPR036719">
    <property type="entry name" value="Neuro-gated_channel_TM_sf"/>
</dbReference>
<dbReference type="GO" id="GO:0022848">
    <property type="term" value="F:acetylcholine-gated monoatomic cation-selective channel activity"/>
    <property type="evidence" value="ECO:0007669"/>
    <property type="project" value="InterPro"/>
</dbReference>
<dbReference type="EMBL" id="PP191251">
    <property type="protein sequence ID" value="WTM06412.1"/>
    <property type="molecule type" value="mRNA"/>
</dbReference>
<evidence type="ECO:0000256" key="16">
    <source>
        <dbReference type="ARBA" id="ARBA00023303"/>
    </source>
</evidence>